<keyword evidence="1" id="KW-0812">Transmembrane</keyword>
<comment type="caution">
    <text evidence="2">The sequence shown here is derived from an EMBL/GenBank/DDBJ whole genome shotgun (WGS) entry which is preliminary data.</text>
</comment>
<feature type="transmembrane region" description="Helical" evidence="1">
    <location>
        <begin position="53"/>
        <end position="72"/>
    </location>
</feature>
<accession>A0A167I045</accession>
<organism evidence="2 3">
    <name type="scientific">Pseudoalteromonas luteoviolacea CPMOR-1</name>
    <dbReference type="NCBI Taxonomy" id="1365248"/>
    <lineage>
        <taxon>Bacteria</taxon>
        <taxon>Pseudomonadati</taxon>
        <taxon>Pseudomonadota</taxon>
        <taxon>Gammaproteobacteria</taxon>
        <taxon>Alteromonadales</taxon>
        <taxon>Pseudoalteromonadaceae</taxon>
        <taxon>Pseudoalteromonas</taxon>
    </lineage>
</organism>
<dbReference type="Proteomes" id="UP000076486">
    <property type="component" value="Unassembled WGS sequence"/>
</dbReference>
<evidence type="ECO:0000256" key="1">
    <source>
        <dbReference type="SAM" id="Phobius"/>
    </source>
</evidence>
<sequence>MQCVTTSQSGALYISNDSAVCDYVLITQAELQSLQLNGVIDTLNQLFAFDLEVFSIINGGMLVAFFTGHAIGRIARTMGKV</sequence>
<name>A0A167I045_9GAMM</name>
<proteinExistence type="predicted"/>
<dbReference type="EMBL" id="AUYC01000073">
    <property type="protein sequence ID" value="KZN58734.1"/>
    <property type="molecule type" value="Genomic_DNA"/>
</dbReference>
<gene>
    <name evidence="2" type="ORF">N473_04685</name>
</gene>
<keyword evidence="1" id="KW-0472">Membrane</keyword>
<reference evidence="2 3" key="1">
    <citation type="submission" date="2013-07" db="EMBL/GenBank/DDBJ databases">
        <title>Comparative Genomic and Metabolomic Analysis of Twelve Strains of Pseudoalteromonas luteoviolacea.</title>
        <authorList>
            <person name="Vynne N.G."/>
            <person name="Mansson M."/>
            <person name="Gram L."/>
        </authorList>
    </citation>
    <scope>NUCLEOTIDE SEQUENCE [LARGE SCALE GENOMIC DNA]</scope>
    <source>
        <strain evidence="2 3">CPMOR-1</strain>
    </source>
</reference>
<evidence type="ECO:0000313" key="3">
    <source>
        <dbReference type="Proteomes" id="UP000076486"/>
    </source>
</evidence>
<dbReference type="PATRIC" id="fig|1365248.3.peg.4881"/>
<keyword evidence="1" id="KW-1133">Transmembrane helix</keyword>
<evidence type="ECO:0000313" key="2">
    <source>
        <dbReference type="EMBL" id="KZN58734.1"/>
    </source>
</evidence>
<protein>
    <submittedName>
        <fullName evidence="2">Uncharacterized protein</fullName>
    </submittedName>
</protein>
<dbReference type="RefSeq" id="WP_063369972.1">
    <property type="nucleotide sequence ID" value="NZ_AUYC01000073.1"/>
</dbReference>
<dbReference type="AlphaFoldDB" id="A0A167I045"/>